<dbReference type="InterPro" id="IPR038726">
    <property type="entry name" value="PDDEXK_AddAB-type"/>
</dbReference>
<dbReference type="Proteomes" id="UP000015531">
    <property type="component" value="Unassembled WGS sequence"/>
</dbReference>
<keyword evidence="3" id="KW-1185">Reference proteome</keyword>
<name>T0I200_9SPHN</name>
<dbReference type="InterPro" id="IPR011604">
    <property type="entry name" value="PDDEXK-like_dom_sf"/>
</dbReference>
<dbReference type="PATRIC" id="fig|1331060.3.peg.449"/>
<sequence>MAVNTNPNRSTIIAHGRLAMRQLRLDAARRRLHGLQILSFEQLAVRLAGGFTRPIDDESLRAAIQAVLPETPLGELDGIKLLPGMVDAAVDTLHKAWRSGIDLAARAHEHPRLESIARLEAAVQQQLPAGMMRPADLVSAALERLVHAPAILGSVEIVGITELSPSWRPLLMALAAHVPVAWVAGPRPVPDWLDETEIEVRRSDARMPQQHMVSAATGYHEAVEAIRWARALMVTEGIEPADIAIAAASTSDYDDHFLALRADANIDLHFVHGIKVTTNRDGQAAAALADILIRGFSQTRMRRLAALCGSETGPFQSLPQGWLRVLPADAPLASLSAWDRLLARLTAADWPDEQDHTPALRGIVDLLAKGHMAADEIGATFLTGRALSIWRKALLAGPSVSLDTTLESLKQDDGLEACVSPAWMPASALAASPRRYVRLIGLNSSRWPRAISEDRLISDHIIPTAELDPLPIGAADRRDFATILATTENEITLSRARRDSEGRLLGRSALLGPVTEERYIGRNAVPAHAFSETDRLMARPDEFASDSQASSAITAWRNWHRIEITPNDGLVRADHPLLLEILARVQSASSLRLLLRSPLGFVWRYGMRLQMPESGTDPLVLDALSMGDLVHMTLDLALQDLEANGGLANADDAQVTAAIEAAAANVAGVWESERAVPPPVIWRRTLDDARTLAQRALAYRGEHLEDARSYGEVAFGGAEPKTGAESPWDGATPVAIPGTGFAIKGYIDRLDLSGDGRRALVRDYKTGRPPKDDISIDGGRELQRCLYAFAVKALLGAEVSISASLLYPRTETDLQLVDPEATLAELTGYLQSASASLSAGHALIGPDTGGTYDDLAFALPANAGATYCKRKTPAATDLVGDAALVWEAQ</sequence>
<evidence type="ECO:0000313" key="2">
    <source>
        <dbReference type="EMBL" id="EQB18353.1"/>
    </source>
</evidence>
<evidence type="ECO:0000313" key="3">
    <source>
        <dbReference type="Proteomes" id="UP000015531"/>
    </source>
</evidence>
<dbReference type="Gene3D" id="3.90.320.10">
    <property type="match status" value="1"/>
</dbReference>
<dbReference type="EMBL" id="ATDP01000054">
    <property type="protein sequence ID" value="EQB18353.1"/>
    <property type="molecule type" value="Genomic_DNA"/>
</dbReference>
<comment type="caution">
    <text evidence="2">The sequence shown here is derived from an EMBL/GenBank/DDBJ whole genome shotgun (WGS) entry which is preliminary data.</text>
</comment>
<accession>T0I200</accession>
<organism evidence="2 3">
    <name type="scientific">Sphingobium lactosutens DS20</name>
    <dbReference type="NCBI Taxonomy" id="1331060"/>
    <lineage>
        <taxon>Bacteria</taxon>
        <taxon>Pseudomonadati</taxon>
        <taxon>Pseudomonadota</taxon>
        <taxon>Alphaproteobacteria</taxon>
        <taxon>Sphingomonadales</taxon>
        <taxon>Sphingomonadaceae</taxon>
        <taxon>Sphingobium</taxon>
    </lineage>
</organism>
<gene>
    <name evidence="2" type="ORF">RLDS_02480</name>
</gene>
<dbReference type="SUPFAM" id="SSF52540">
    <property type="entry name" value="P-loop containing nucleoside triphosphate hydrolases"/>
    <property type="match status" value="1"/>
</dbReference>
<dbReference type="AlphaFoldDB" id="T0I200"/>
<feature type="domain" description="PD-(D/E)XK endonuclease-like" evidence="1">
    <location>
        <begin position="587"/>
        <end position="838"/>
    </location>
</feature>
<evidence type="ECO:0000259" key="1">
    <source>
        <dbReference type="Pfam" id="PF12705"/>
    </source>
</evidence>
<dbReference type="InterPro" id="IPR027417">
    <property type="entry name" value="P-loop_NTPase"/>
</dbReference>
<dbReference type="Pfam" id="PF12705">
    <property type="entry name" value="PDDEXK_1"/>
    <property type="match status" value="1"/>
</dbReference>
<reference evidence="2 3" key="1">
    <citation type="journal article" date="2013" name="Genome Announc.">
        <title>Draft Genome Sequence of Sphingobium lactosutens Strain DS20T, Isolated from a Hexachlorocyclohexane Dumpsite.</title>
        <authorList>
            <person name="Kumar R."/>
            <person name="Dwivedi V."/>
            <person name="Negi V."/>
            <person name="Khurana J.P."/>
            <person name="Lal R."/>
        </authorList>
    </citation>
    <scope>NUCLEOTIDE SEQUENCE [LARGE SCALE GENOMIC DNA]</scope>
    <source>
        <strain evidence="2 3">DS20</strain>
    </source>
</reference>
<dbReference type="eggNOG" id="COG2887">
    <property type="taxonomic scope" value="Bacteria"/>
</dbReference>
<proteinExistence type="predicted"/>
<protein>
    <recommendedName>
        <fullName evidence="1">PD-(D/E)XK endonuclease-like domain-containing protein</fullName>
    </recommendedName>
</protein>